<evidence type="ECO:0000256" key="1">
    <source>
        <dbReference type="SAM" id="Phobius"/>
    </source>
</evidence>
<proteinExistence type="predicted"/>
<dbReference type="Proteomes" id="UP001162483">
    <property type="component" value="Unassembled WGS sequence"/>
</dbReference>
<keyword evidence="1" id="KW-0472">Membrane</keyword>
<evidence type="ECO:0000313" key="3">
    <source>
        <dbReference type="Proteomes" id="UP001162483"/>
    </source>
</evidence>
<evidence type="ECO:0000313" key="2">
    <source>
        <dbReference type="EMBL" id="CAI9543037.1"/>
    </source>
</evidence>
<dbReference type="EMBL" id="CATNWA010002498">
    <property type="protein sequence ID" value="CAI9543037.1"/>
    <property type="molecule type" value="Genomic_DNA"/>
</dbReference>
<gene>
    <name evidence="2" type="ORF">SPARVUS_LOCUS2214024</name>
</gene>
<sequence>MTVPDYYEIIKQHREQVGGLMEEARAIGKRWMWTPFDWLGSGFGSIFSWMKGIAVRIVRYCFLFYFISMF</sequence>
<accession>A0ABN9B645</accession>
<protein>
    <submittedName>
        <fullName evidence="2">Uncharacterized protein</fullName>
    </submittedName>
</protein>
<keyword evidence="1" id="KW-0812">Transmembrane</keyword>
<name>A0ABN9B645_9NEOB</name>
<comment type="caution">
    <text evidence="2">The sequence shown here is derived from an EMBL/GenBank/DDBJ whole genome shotgun (WGS) entry which is preliminary data.</text>
</comment>
<feature type="transmembrane region" description="Helical" evidence="1">
    <location>
        <begin position="46"/>
        <end position="67"/>
    </location>
</feature>
<keyword evidence="1" id="KW-1133">Transmembrane helix</keyword>
<reference evidence="2" key="1">
    <citation type="submission" date="2023-05" db="EMBL/GenBank/DDBJ databases">
        <authorList>
            <person name="Stuckert A."/>
        </authorList>
    </citation>
    <scope>NUCLEOTIDE SEQUENCE</scope>
</reference>
<keyword evidence="3" id="KW-1185">Reference proteome</keyword>
<organism evidence="2 3">
    <name type="scientific">Staurois parvus</name>
    <dbReference type="NCBI Taxonomy" id="386267"/>
    <lineage>
        <taxon>Eukaryota</taxon>
        <taxon>Metazoa</taxon>
        <taxon>Chordata</taxon>
        <taxon>Craniata</taxon>
        <taxon>Vertebrata</taxon>
        <taxon>Euteleostomi</taxon>
        <taxon>Amphibia</taxon>
        <taxon>Batrachia</taxon>
        <taxon>Anura</taxon>
        <taxon>Neobatrachia</taxon>
        <taxon>Ranoidea</taxon>
        <taxon>Ranidae</taxon>
        <taxon>Staurois</taxon>
    </lineage>
</organism>